<keyword evidence="1" id="KW-0812">Transmembrane</keyword>
<dbReference type="EMBL" id="SOEB01000072">
    <property type="protein sequence ID" value="TDX18409.1"/>
    <property type="molecule type" value="Genomic_DNA"/>
</dbReference>
<proteinExistence type="predicted"/>
<evidence type="ECO:0000313" key="3">
    <source>
        <dbReference type="Proteomes" id="UP000295484"/>
    </source>
</evidence>
<gene>
    <name evidence="2" type="ORF">EV657_1722</name>
</gene>
<comment type="caution">
    <text evidence="2">The sequence shown here is derived from an EMBL/GenBank/DDBJ whole genome shotgun (WGS) entry which is preliminary data.</text>
</comment>
<name>A0A4R8F0C4_9RHOB</name>
<protein>
    <recommendedName>
        <fullName evidence="4">DDE family transposase</fullName>
    </recommendedName>
</protein>
<sequence length="68" mass="7712">MGILLCIASRIGRKVPIPHDASLCRLRHGIETMFARLKDWRRIATRCDCWPILFLSACALAATAIYRV</sequence>
<accession>A0A4R8F0C4</accession>
<keyword evidence="1" id="KW-0472">Membrane</keyword>
<dbReference type="AlphaFoldDB" id="A0A4R8F0C4"/>
<dbReference type="Proteomes" id="UP000295484">
    <property type="component" value="Unassembled WGS sequence"/>
</dbReference>
<feature type="transmembrane region" description="Helical" evidence="1">
    <location>
        <begin position="43"/>
        <end position="66"/>
    </location>
</feature>
<keyword evidence="1" id="KW-1133">Transmembrane helix</keyword>
<evidence type="ECO:0000256" key="1">
    <source>
        <dbReference type="SAM" id="Phobius"/>
    </source>
</evidence>
<evidence type="ECO:0008006" key="4">
    <source>
        <dbReference type="Google" id="ProtNLM"/>
    </source>
</evidence>
<evidence type="ECO:0000313" key="2">
    <source>
        <dbReference type="EMBL" id="TDX18409.1"/>
    </source>
</evidence>
<organism evidence="2 3">
    <name type="scientific">Rhodovulum visakhapatnamense</name>
    <dbReference type="NCBI Taxonomy" id="364297"/>
    <lineage>
        <taxon>Bacteria</taxon>
        <taxon>Pseudomonadati</taxon>
        <taxon>Pseudomonadota</taxon>
        <taxon>Alphaproteobacteria</taxon>
        <taxon>Rhodobacterales</taxon>
        <taxon>Paracoccaceae</taxon>
        <taxon>Rhodovulum</taxon>
    </lineage>
</organism>
<reference evidence="2 3" key="1">
    <citation type="submission" date="2019-03" db="EMBL/GenBank/DDBJ databases">
        <title>Genomic Encyclopedia of Type Strains, Phase IV (KMG-IV): sequencing the most valuable type-strain genomes for metagenomic binning, comparative biology and taxonomic classification.</title>
        <authorList>
            <person name="Goeker M."/>
        </authorList>
    </citation>
    <scope>NUCLEOTIDE SEQUENCE [LARGE SCALE GENOMIC DNA]</scope>
    <source>
        <strain evidence="2 3">JA181</strain>
    </source>
</reference>